<evidence type="ECO:0000256" key="3">
    <source>
        <dbReference type="ARBA" id="ARBA00022801"/>
    </source>
</evidence>
<dbReference type="InterPro" id="IPR055438">
    <property type="entry name" value="AstE_AspA_cat"/>
</dbReference>
<dbReference type="PANTHER" id="PTHR37326">
    <property type="entry name" value="BLL3975 PROTEIN"/>
    <property type="match status" value="1"/>
</dbReference>
<dbReference type="SUPFAM" id="SSF53187">
    <property type="entry name" value="Zn-dependent exopeptidases"/>
    <property type="match status" value="1"/>
</dbReference>
<dbReference type="GO" id="GO:0046872">
    <property type="term" value="F:metal ion binding"/>
    <property type="evidence" value="ECO:0007669"/>
    <property type="project" value="UniProtKB-KW"/>
</dbReference>
<evidence type="ECO:0000256" key="4">
    <source>
        <dbReference type="ARBA" id="ARBA00022833"/>
    </source>
</evidence>
<gene>
    <name evidence="6" type="ORF">SYNTR_0986</name>
</gene>
<comment type="cofactor">
    <cofactor evidence="1">
        <name>Zn(2+)</name>
        <dbReference type="ChEBI" id="CHEBI:29105"/>
    </cofactor>
</comment>
<evidence type="ECO:0000313" key="7">
    <source>
        <dbReference type="Proteomes" id="UP000426444"/>
    </source>
</evidence>
<keyword evidence="3" id="KW-0378">Hydrolase</keyword>
<dbReference type="EMBL" id="CP046457">
    <property type="protein sequence ID" value="QGT99579.1"/>
    <property type="molecule type" value="Genomic_DNA"/>
</dbReference>
<dbReference type="RefSeq" id="WP_156203460.1">
    <property type="nucleotide sequence ID" value="NZ_CP046457.1"/>
</dbReference>
<keyword evidence="2" id="KW-0479">Metal-binding</keyword>
<dbReference type="OrthoDB" id="9782876at2"/>
<dbReference type="GO" id="GO:0016788">
    <property type="term" value="F:hydrolase activity, acting on ester bonds"/>
    <property type="evidence" value="ECO:0007669"/>
    <property type="project" value="InterPro"/>
</dbReference>
<dbReference type="Gene3D" id="3.40.630.10">
    <property type="entry name" value="Zn peptidases"/>
    <property type="match status" value="1"/>
</dbReference>
<evidence type="ECO:0000256" key="1">
    <source>
        <dbReference type="ARBA" id="ARBA00001947"/>
    </source>
</evidence>
<evidence type="ECO:0000259" key="5">
    <source>
        <dbReference type="Pfam" id="PF24827"/>
    </source>
</evidence>
<name>A0A6I6DB88_9FIRM</name>
<organism evidence="6 7">
    <name type="scientific">Candidatus Syntrophocurvum alkaliphilum</name>
    <dbReference type="NCBI Taxonomy" id="2293317"/>
    <lineage>
        <taxon>Bacteria</taxon>
        <taxon>Bacillati</taxon>
        <taxon>Bacillota</taxon>
        <taxon>Clostridia</taxon>
        <taxon>Eubacteriales</taxon>
        <taxon>Syntrophomonadaceae</taxon>
        <taxon>Candidatus Syntrophocurvum</taxon>
    </lineage>
</organism>
<dbReference type="KEGG" id="salq:SYNTR_0986"/>
<keyword evidence="7" id="KW-1185">Reference proteome</keyword>
<dbReference type="InterPro" id="IPR053138">
    <property type="entry name" value="N-alpha-Ac-DABA_deacetylase"/>
</dbReference>
<proteinExistence type="predicted"/>
<sequence>MTKKRHIHTRLIALIILPLFMLGVLLANPIGADAASNKQITMDKEVIASGTKYATNLYIIDSGKPGPVVLIVGGVHGNEIAGVEAAYKSKEIEINKGKLLVLPEANKRSVEIERRFVPGEEDLNREFPRTSNGNPSGTLATAIWDEVIEEYEIDWLMDLHEGFDYHKNPDTNSVGQTIIYYPARGARTYVLNIADELNKDISREREQFTVIRNPVRGSLARSAAELHEINAFIFESTMRDNLSTRVNYQMTSVNSLLEQLDMI</sequence>
<protein>
    <recommendedName>
        <fullName evidence="5">Succinylglutamate desuccinylase/Aspartoacylase catalytic domain-containing protein</fullName>
    </recommendedName>
</protein>
<keyword evidence="4" id="KW-0862">Zinc</keyword>
<dbReference type="PANTHER" id="PTHR37326:SF1">
    <property type="entry name" value="BLL3975 PROTEIN"/>
    <property type="match status" value="1"/>
</dbReference>
<reference evidence="7" key="1">
    <citation type="journal article" date="2019" name="Microbiology">
        <title>Complete Genome Sequence of an Uncultured Bacterium of the Candidate Phylum Bipolaricaulota.</title>
        <authorList>
            <person name="Kadnikov V.V."/>
            <person name="Mardanov A.V."/>
            <person name="Beletsky A.V."/>
            <person name="Frank Y.A."/>
            <person name="Karnachuk O.V."/>
            <person name="Ravin N.V."/>
        </authorList>
    </citation>
    <scope>NUCLEOTIDE SEQUENCE [LARGE SCALE GENOMIC DNA]</scope>
</reference>
<dbReference type="Proteomes" id="UP000426444">
    <property type="component" value="Chromosome"/>
</dbReference>
<evidence type="ECO:0000256" key="2">
    <source>
        <dbReference type="ARBA" id="ARBA00022723"/>
    </source>
</evidence>
<accession>A0A6I6DB88</accession>
<dbReference type="AlphaFoldDB" id="A0A6I6DB88"/>
<feature type="domain" description="Succinylglutamate desuccinylase/Aspartoacylase catalytic" evidence="5">
    <location>
        <begin position="65"/>
        <end position="163"/>
    </location>
</feature>
<dbReference type="Pfam" id="PF24827">
    <property type="entry name" value="AstE_AspA_cat"/>
    <property type="match status" value="1"/>
</dbReference>
<evidence type="ECO:0000313" key="6">
    <source>
        <dbReference type="EMBL" id="QGT99579.1"/>
    </source>
</evidence>